<evidence type="ECO:0000313" key="1">
    <source>
        <dbReference type="EMBL" id="OUC75843.1"/>
    </source>
</evidence>
<dbReference type="AlphaFoldDB" id="A0A243Q3I8"/>
<proteinExistence type="predicted"/>
<protein>
    <submittedName>
        <fullName evidence="1">Uncharacterized protein</fullName>
    </submittedName>
</protein>
<gene>
    <name evidence="1" type="ORF">CA983_44190</name>
</gene>
<comment type="caution">
    <text evidence="1">The sequence shown here is derived from an EMBL/GenBank/DDBJ whole genome shotgun (WGS) entry which is preliminary data.</text>
</comment>
<evidence type="ECO:0000313" key="2">
    <source>
        <dbReference type="Proteomes" id="UP000195105"/>
    </source>
</evidence>
<keyword evidence="2" id="KW-1185">Reference proteome</keyword>
<dbReference type="EMBL" id="NGFN01000789">
    <property type="protein sequence ID" value="OUC75843.1"/>
    <property type="molecule type" value="Genomic_DNA"/>
</dbReference>
<organism evidence="1 2">
    <name type="scientific">Streptomyces swartbergensis</name>
    <dbReference type="NCBI Taxonomy" id="487165"/>
    <lineage>
        <taxon>Bacteria</taxon>
        <taxon>Bacillati</taxon>
        <taxon>Actinomycetota</taxon>
        <taxon>Actinomycetes</taxon>
        <taxon>Kitasatosporales</taxon>
        <taxon>Streptomycetaceae</taxon>
        <taxon>Streptomyces</taxon>
    </lineage>
</organism>
<dbReference type="Proteomes" id="UP000195105">
    <property type="component" value="Unassembled WGS sequence"/>
</dbReference>
<accession>A0A243Q3I8</accession>
<feature type="non-terminal residue" evidence="1">
    <location>
        <position position="213"/>
    </location>
</feature>
<name>A0A243Q3I8_9ACTN</name>
<sequence length="213" mass="23318">MTPRIIPTTTDPTKTWVRQAYIFTSETPTLGTGEHRHGPGAAYLVDHDGTVHRKNPADEAPLPPALLGDYWAAHMLRDVDIPVAVRALQARDAAVNREDAEVDRFASEVLGLWRGGRWREPVSTALLGNWAAPLETDGGSMTPAFLDAFRSEVKALHRALTPLWERRTGGHRLRSLDYSIGDDGMTVHDLVTGGPDLYEVLTGALPDDPRIAA</sequence>
<reference evidence="1 2" key="1">
    <citation type="submission" date="2017-05" db="EMBL/GenBank/DDBJ databases">
        <title>Biotechnological potential of actinobacteria isolated from South African environments.</title>
        <authorList>
            <person name="Le Roes-Hill M."/>
            <person name="Prins A."/>
            <person name="Durrell K.A."/>
        </authorList>
    </citation>
    <scope>NUCLEOTIDE SEQUENCE [LARGE SCALE GENOMIC DNA]</scope>
    <source>
        <strain evidence="1 2">HMC13</strain>
    </source>
</reference>